<keyword evidence="3" id="KW-1185">Reference proteome</keyword>
<evidence type="ECO:0000256" key="1">
    <source>
        <dbReference type="SAM" id="Phobius"/>
    </source>
</evidence>
<gene>
    <name evidence="2" type="ORF">KDA_69760</name>
</gene>
<keyword evidence="1" id="KW-1133">Transmembrane helix</keyword>
<feature type="transmembrane region" description="Helical" evidence="1">
    <location>
        <begin position="69"/>
        <end position="88"/>
    </location>
</feature>
<dbReference type="Proteomes" id="UP000287171">
    <property type="component" value="Unassembled WGS sequence"/>
</dbReference>
<protein>
    <submittedName>
        <fullName evidence="2">Uncharacterized protein</fullName>
    </submittedName>
</protein>
<sequence length="197" mass="22550">MRGDLWYAAEQPVANPTALPLPFTISHPSVKRVLPRRYGLILLLVFVYFTGFSWTFSRFLEFWLVRWQGFLVSFVALALFIGILIVVIRSISARQGGTKIFVTEQGVRIGKTLIPWHEAELFAIYEIYGQKRSGRAITYELSSATDILRWYAVQRLEDVRQDSAEAVTEYHQQLQALSEIIVARTGLPLSDLRDKQA</sequence>
<accession>A0A402BJH0</accession>
<evidence type="ECO:0000313" key="3">
    <source>
        <dbReference type="Proteomes" id="UP000287171"/>
    </source>
</evidence>
<dbReference type="AlphaFoldDB" id="A0A402BJH0"/>
<dbReference type="EMBL" id="BIFT01000002">
    <property type="protein sequence ID" value="GCE31492.1"/>
    <property type="molecule type" value="Genomic_DNA"/>
</dbReference>
<reference evidence="3" key="1">
    <citation type="submission" date="2018-12" db="EMBL/GenBank/DDBJ databases">
        <title>Tengunoibacter tsumagoiensis gen. nov., sp. nov., Dictyobacter kobayashii sp. nov., D. alpinus sp. nov., and D. joshuensis sp. nov. and description of Dictyobacteraceae fam. nov. within the order Ktedonobacterales isolated from Tengu-no-mugimeshi.</title>
        <authorList>
            <person name="Wang C.M."/>
            <person name="Zheng Y."/>
            <person name="Sakai Y."/>
            <person name="Toyoda A."/>
            <person name="Minakuchi Y."/>
            <person name="Abe K."/>
            <person name="Yokota A."/>
            <person name="Yabe S."/>
        </authorList>
    </citation>
    <scope>NUCLEOTIDE SEQUENCE [LARGE SCALE GENOMIC DNA]</scope>
    <source>
        <strain evidence="3">Uno16</strain>
    </source>
</reference>
<comment type="caution">
    <text evidence="2">The sequence shown here is derived from an EMBL/GenBank/DDBJ whole genome shotgun (WGS) entry which is preliminary data.</text>
</comment>
<keyword evidence="1" id="KW-0472">Membrane</keyword>
<proteinExistence type="predicted"/>
<organism evidence="2 3">
    <name type="scientific">Dictyobacter alpinus</name>
    <dbReference type="NCBI Taxonomy" id="2014873"/>
    <lineage>
        <taxon>Bacteria</taxon>
        <taxon>Bacillati</taxon>
        <taxon>Chloroflexota</taxon>
        <taxon>Ktedonobacteria</taxon>
        <taxon>Ktedonobacterales</taxon>
        <taxon>Dictyobacteraceae</taxon>
        <taxon>Dictyobacter</taxon>
    </lineage>
</organism>
<keyword evidence="1" id="KW-0812">Transmembrane</keyword>
<name>A0A402BJH0_9CHLR</name>
<evidence type="ECO:0000313" key="2">
    <source>
        <dbReference type="EMBL" id="GCE31492.1"/>
    </source>
</evidence>
<feature type="transmembrane region" description="Helical" evidence="1">
    <location>
        <begin position="38"/>
        <end position="57"/>
    </location>
</feature>